<comment type="subunit">
    <text evidence="10">Heterohexamer.</text>
</comment>
<dbReference type="GO" id="GO:0005743">
    <property type="term" value="C:mitochondrial inner membrane"/>
    <property type="evidence" value="ECO:0007669"/>
    <property type="project" value="UniProtKB-SubCell"/>
</dbReference>
<dbReference type="PANTHER" id="PTHR11038:SF16">
    <property type="entry name" value="MITOCHONDRIAL IMPORT INNER MEMBRANE TRANSLOCASE SUBUNIT TIM10"/>
    <property type="match status" value="1"/>
</dbReference>
<keyword evidence="8 10" id="KW-0496">Mitochondrion</keyword>
<reference evidence="12 13" key="1">
    <citation type="submission" date="2006-10" db="EMBL/GenBank/DDBJ databases">
        <title>The Genome Sequence of Batrachochytrium dendrobatidis JEL423.</title>
        <authorList>
            <consortium name="The Broad Institute Genome Sequencing Platform"/>
            <person name="Birren B."/>
            <person name="Lander E."/>
            <person name="Galagan J."/>
            <person name="Cuomo C."/>
            <person name="Devon K."/>
            <person name="Jaffe D."/>
            <person name="Butler J."/>
            <person name="Alvarez P."/>
            <person name="Gnerre S."/>
            <person name="Grabherr M."/>
            <person name="Kleber M."/>
            <person name="Mauceli E."/>
            <person name="Brockman W."/>
            <person name="Young S."/>
            <person name="LaButti K."/>
            <person name="Sykes S."/>
            <person name="DeCaprio D."/>
            <person name="Crawford M."/>
            <person name="Koehrsen M."/>
            <person name="Engels R."/>
            <person name="Montgomery P."/>
            <person name="Pearson M."/>
            <person name="Howarth C."/>
            <person name="Larson L."/>
            <person name="White J."/>
            <person name="O'Leary S."/>
            <person name="Kodira C."/>
            <person name="Zeng Q."/>
            <person name="Yandava C."/>
            <person name="Alvarado L."/>
            <person name="Longcore J."/>
            <person name="James T."/>
        </authorList>
    </citation>
    <scope>NUCLEOTIDE SEQUENCE [LARGE SCALE GENOMIC DNA]</scope>
    <source>
        <strain evidence="12 13">JEL423</strain>
    </source>
</reference>
<keyword evidence="3" id="KW-0479">Metal-binding</keyword>
<evidence type="ECO:0000256" key="6">
    <source>
        <dbReference type="ARBA" id="ARBA00022927"/>
    </source>
</evidence>
<dbReference type="PANTHER" id="PTHR11038">
    <property type="entry name" value="MITOCHONDRIAL IMPORT INNER MEMBRANE TRANSLOCASE SUBUNIT TIM10"/>
    <property type="match status" value="1"/>
</dbReference>
<name>A0A177WZC7_BATDL</name>
<dbReference type="VEuPathDB" id="FungiDB:BDEG_28165"/>
<dbReference type="EMBL" id="DS022314">
    <property type="protein sequence ID" value="OAJ44995.1"/>
    <property type="molecule type" value="Genomic_DNA"/>
</dbReference>
<keyword evidence="5" id="KW-0862">Zinc</keyword>
<comment type="similarity">
    <text evidence="1 10">Belongs to the small Tim family.</text>
</comment>
<dbReference type="GO" id="GO:0015031">
    <property type="term" value="P:protein transport"/>
    <property type="evidence" value="ECO:0007669"/>
    <property type="project" value="UniProtKB-KW"/>
</dbReference>
<sequence length="83" mass="9193">MSGLGRPGNKSMALIQVEQELLMTTQLLGGALKNCHPKCINSEYHDGELHKGESVCVDRCVSKFLSVNIFILKKFQKSQEDGL</sequence>
<dbReference type="AlphaFoldDB" id="A0A177WZC7"/>
<keyword evidence="10" id="KW-0143">Chaperone</keyword>
<evidence type="ECO:0000259" key="11">
    <source>
        <dbReference type="Pfam" id="PF02953"/>
    </source>
</evidence>
<evidence type="ECO:0000256" key="7">
    <source>
        <dbReference type="ARBA" id="ARBA00023010"/>
    </source>
</evidence>
<dbReference type="Proteomes" id="UP000077115">
    <property type="component" value="Unassembled WGS sequence"/>
</dbReference>
<evidence type="ECO:0000256" key="10">
    <source>
        <dbReference type="RuleBase" id="RU367043"/>
    </source>
</evidence>
<evidence type="ECO:0000256" key="4">
    <source>
        <dbReference type="ARBA" id="ARBA00022792"/>
    </source>
</evidence>
<dbReference type="InterPro" id="IPR035427">
    <property type="entry name" value="Tim10-like_dom_sf"/>
</dbReference>
<evidence type="ECO:0000313" key="12">
    <source>
        <dbReference type="EMBL" id="OAJ44995.1"/>
    </source>
</evidence>
<dbReference type="InterPro" id="IPR004217">
    <property type="entry name" value="Tim10-like"/>
</dbReference>
<keyword evidence="2 10" id="KW-0813">Transport</keyword>
<dbReference type="GO" id="GO:0045039">
    <property type="term" value="P:protein insertion into mitochondrial inner membrane"/>
    <property type="evidence" value="ECO:0007669"/>
    <property type="project" value="TreeGrafter"/>
</dbReference>
<evidence type="ECO:0000256" key="3">
    <source>
        <dbReference type="ARBA" id="ARBA00022723"/>
    </source>
</evidence>
<evidence type="ECO:0000256" key="2">
    <source>
        <dbReference type="ARBA" id="ARBA00022448"/>
    </source>
</evidence>
<accession>A0A177WZC7</accession>
<organism evidence="12 13">
    <name type="scientific">Batrachochytrium dendrobatidis (strain JEL423)</name>
    <dbReference type="NCBI Taxonomy" id="403673"/>
    <lineage>
        <taxon>Eukaryota</taxon>
        <taxon>Fungi</taxon>
        <taxon>Fungi incertae sedis</taxon>
        <taxon>Chytridiomycota</taxon>
        <taxon>Chytridiomycota incertae sedis</taxon>
        <taxon>Chytridiomycetes</taxon>
        <taxon>Rhizophydiales</taxon>
        <taxon>Rhizophydiales incertae sedis</taxon>
        <taxon>Batrachochytrium</taxon>
    </lineage>
</organism>
<evidence type="ECO:0000256" key="1">
    <source>
        <dbReference type="ARBA" id="ARBA00006720"/>
    </source>
</evidence>
<dbReference type="OrthoDB" id="274922at2759"/>
<comment type="function">
    <text evidence="10">Mitochondrial intermembrane chaperone that participates in the import and insertion of some multi-pass transmembrane proteins into the mitochondrial inner membrane. Also required for the transfer of beta-barrel precursors from the TOM complex to the sorting and assembly machinery (SAM complex) of the outer membrane. Acts as a chaperone-like protein that protects the hydrophobic precursors from aggregation and guide them through the mitochondrial intermembrane space.</text>
</comment>
<keyword evidence="9 10" id="KW-1015">Disulfide bond</keyword>
<evidence type="ECO:0000313" key="13">
    <source>
        <dbReference type="Proteomes" id="UP000077115"/>
    </source>
</evidence>
<gene>
    <name evidence="12" type="ORF">BDEG_28165</name>
</gene>
<dbReference type="Gene3D" id="1.10.287.810">
    <property type="entry name" value="Mitochondrial import inner membrane translocase subunit tim13 like domains"/>
    <property type="match status" value="1"/>
</dbReference>
<keyword evidence="4 10" id="KW-0999">Mitochondrion inner membrane</keyword>
<keyword evidence="4 10" id="KW-0472">Membrane</keyword>
<dbReference type="Pfam" id="PF02953">
    <property type="entry name" value="zf-Tim10_DDP"/>
    <property type="match status" value="1"/>
</dbReference>
<reference evidence="12 13" key="2">
    <citation type="submission" date="2016-05" db="EMBL/GenBank/DDBJ databases">
        <title>Lineage-specific infection strategies underlie the spectrum of fungal disease in amphibians.</title>
        <authorList>
            <person name="Cuomo C.A."/>
            <person name="Farrer R.A."/>
            <person name="James T."/>
            <person name="Longcore J."/>
            <person name="Birren B."/>
        </authorList>
    </citation>
    <scope>NUCLEOTIDE SEQUENCE [LARGE SCALE GENOMIC DNA]</scope>
    <source>
        <strain evidence="12 13">JEL423</strain>
    </source>
</reference>
<evidence type="ECO:0000256" key="5">
    <source>
        <dbReference type="ARBA" id="ARBA00022833"/>
    </source>
</evidence>
<proteinExistence type="inferred from homology"/>
<dbReference type="STRING" id="403673.A0A177WZC7"/>
<evidence type="ECO:0000256" key="8">
    <source>
        <dbReference type="ARBA" id="ARBA00023128"/>
    </source>
</evidence>
<dbReference type="GO" id="GO:0046872">
    <property type="term" value="F:metal ion binding"/>
    <property type="evidence" value="ECO:0007669"/>
    <property type="project" value="UniProtKB-KW"/>
</dbReference>
<dbReference type="SUPFAM" id="SSF144122">
    <property type="entry name" value="Tim10-like"/>
    <property type="match status" value="1"/>
</dbReference>
<keyword evidence="6 10" id="KW-0653">Protein transport</keyword>
<evidence type="ECO:0000256" key="9">
    <source>
        <dbReference type="ARBA" id="ARBA00023157"/>
    </source>
</evidence>
<feature type="domain" description="Tim10-like" evidence="11">
    <location>
        <begin position="15"/>
        <end position="77"/>
    </location>
</feature>
<comment type="subcellular location">
    <subcellularLocation>
        <location evidence="10">Mitochondrion inner membrane</location>
        <topology evidence="10">Peripheral membrane protein</topology>
        <orientation evidence="10">Intermembrane side</orientation>
    </subcellularLocation>
</comment>
<comment type="domain">
    <text evidence="10">The twin CX3C motif contains 4 conserved Cys residues that form 2 disulfide bonds in the mitochondrial intermembrane space.</text>
</comment>
<keyword evidence="7 10" id="KW-0811">Translocation</keyword>
<protein>
    <recommendedName>
        <fullName evidence="10">Mitochondrial import inner membrane translocase subunit</fullName>
    </recommendedName>
</protein>